<protein>
    <recommendedName>
        <fullName evidence="4">Copper-containing nitrite reductase</fullName>
        <ecNumber evidence="3">1.7.2.1</ecNumber>
    </recommendedName>
</protein>
<evidence type="ECO:0000256" key="6">
    <source>
        <dbReference type="ARBA" id="ARBA00022737"/>
    </source>
</evidence>
<feature type="binding site" description="type 1 copper site" evidence="10">
    <location>
        <position position="191"/>
    </location>
    <ligand>
        <name>Cu cation</name>
        <dbReference type="ChEBI" id="CHEBI:23378"/>
        <label>1</label>
    </ligand>
</feature>
<dbReference type="RefSeq" id="WP_279529150.1">
    <property type="nucleotide sequence ID" value="NZ_JBHTAR010000011.1"/>
</dbReference>
<dbReference type="NCBIfam" id="TIGR02376">
    <property type="entry name" value="Cu_nitrite_red"/>
    <property type="match status" value="1"/>
</dbReference>
<evidence type="ECO:0000259" key="11">
    <source>
        <dbReference type="Pfam" id="PF07732"/>
    </source>
</evidence>
<feature type="binding site" description="type 1 copper site" evidence="10">
    <location>
        <position position="178"/>
    </location>
    <ligand>
        <name>Cu cation</name>
        <dbReference type="ChEBI" id="CHEBI:23378"/>
        <label>1</label>
    </ligand>
</feature>
<reference evidence="12 13" key="1">
    <citation type="journal article" date="2019" name="Int. J. Syst. Evol. Microbiol.">
        <title>The Global Catalogue of Microorganisms (GCM) 10K type strain sequencing project: providing services to taxonomists for standard genome sequencing and annotation.</title>
        <authorList>
            <consortium name="The Broad Institute Genomics Platform"/>
            <consortium name="The Broad Institute Genome Sequencing Center for Infectious Disease"/>
            <person name="Wu L."/>
            <person name="Ma J."/>
        </authorList>
    </citation>
    <scope>NUCLEOTIDE SEQUENCE [LARGE SCALE GENOMIC DNA]</scope>
    <source>
        <strain evidence="12 13">XZGYJ-43</strain>
    </source>
</reference>
<name>A0ABD5Z1Z8_9EURY</name>
<dbReference type="FunFam" id="2.60.40.420:FF:000093">
    <property type="entry name" value="Copper-containing nitrite reductase"/>
    <property type="match status" value="1"/>
</dbReference>
<dbReference type="CDD" id="cd11020">
    <property type="entry name" value="CuRO_1_CuNIR"/>
    <property type="match status" value="1"/>
</dbReference>
<dbReference type="InterPro" id="IPR008972">
    <property type="entry name" value="Cupredoxin"/>
</dbReference>
<evidence type="ECO:0000256" key="2">
    <source>
        <dbReference type="ARBA" id="ARBA00011233"/>
    </source>
</evidence>
<comment type="caution">
    <text evidence="12">The sequence shown here is derived from an EMBL/GenBank/DDBJ whole genome shotgun (WGS) entry which is preliminary data.</text>
</comment>
<evidence type="ECO:0000313" key="12">
    <source>
        <dbReference type="EMBL" id="MFC7199209.1"/>
    </source>
</evidence>
<feature type="binding site" description="type 1 copper site" evidence="10">
    <location>
        <position position="186"/>
    </location>
    <ligand>
        <name>Cu cation</name>
        <dbReference type="ChEBI" id="CHEBI:23378"/>
        <label>1</label>
    </ligand>
</feature>
<feature type="binding site" description="type 1 copper site" evidence="10">
    <location>
        <position position="336"/>
    </location>
    <ligand>
        <name>Cu cation</name>
        <dbReference type="ChEBI" id="CHEBI:23378"/>
        <label>1</label>
    </ligand>
</feature>
<dbReference type="InterPro" id="IPR006311">
    <property type="entry name" value="TAT_signal"/>
</dbReference>
<dbReference type="Pfam" id="PF07732">
    <property type="entry name" value="Cu-oxidase_3"/>
    <property type="match status" value="1"/>
</dbReference>
<dbReference type="InterPro" id="IPR001287">
    <property type="entry name" value="NO2-reductase_Cu"/>
</dbReference>
<dbReference type="EMBL" id="JBHTAR010000011">
    <property type="protein sequence ID" value="MFC7199209.1"/>
    <property type="molecule type" value="Genomic_DNA"/>
</dbReference>
<dbReference type="Gene3D" id="2.60.40.420">
    <property type="entry name" value="Cupredoxins - blue copper proteins"/>
    <property type="match status" value="2"/>
</dbReference>
<evidence type="ECO:0000256" key="8">
    <source>
        <dbReference type="ARBA" id="ARBA00023008"/>
    </source>
</evidence>
<comment type="subunit">
    <text evidence="2">Homotrimer.</text>
</comment>
<dbReference type="PRINTS" id="PR00695">
    <property type="entry name" value="CUNO2RDTASE"/>
</dbReference>
<dbReference type="EC" id="1.7.2.1" evidence="3"/>
<dbReference type="GO" id="GO:0050421">
    <property type="term" value="F:nitrite reductase (NO-forming) activity"/>
    <property type="evidence" value="ECO:0007669"/>
    <property type="project" value="UniProtKB-EC"/>
</dbReference>
<dbReference type="PANTHER" id="PTHR11709:SF394">
    <property type="entry name" value="FI03373P-RELATED"/>
    <property type="match status" value="1"/>
</dbReference>
<dbReference type="CDD" id="cd04208">
    <property type="entry name" value="CuRO_2_CuNIR"/>
    <property type="match status" value="1"/>
</dbReference>
<keyword evidence="13" id="KW-1185">Reference proteome</keyword>
<dbReference type="InterPro" id="IPR011707">
    <property type="entry name" value="Cu-oxidase-like_N"/>
</dbReference>
<dbReference type="PROSITE" id="PS51318">
    <property type="entry name" value="TAT"/>
    <property type="match status" value="1"/>
</dbReference>
<evidence type="ECO:0000256" key="4">
    <source>
        <dbReference type="ARBA" id="ARBA00017290"/>
    </source>
</evidence>
<comment type="catalytic activity">
    <reaction evidence="9">
        <text>nitric oxide + Fe(III)-[cytochrome c] + H2O = Fe(II)-[cytochrome c] + nitrite + 2 H(+)</text>
        <dbReference type="Rhea" id="RHEA:15233"/>
        <dbReference type="Rhea" id="RHEA-COMP:10350"/>
        <dbReference type="Rhea" id="RHEA-COMP:14399"/>
        <dbReference type="ChEBI" id="CHEBI:15377"/>
        <dbReference type="ChEBI" id="CHEBI:15378"/>
        <dbReference type="ChEBI" id="CHEBI:16301"/>
        <dbReference type="ChEBI" id="CHEBI:16480"/>
        <dbReference type="ChEBI" id="CHEBI:29033"/>
        <dbReference type="ChEBI" id="CHEBI:29034"/>
        <dbReference type="EC" id="1.7.2.1"/>
    </reaction>
</comment>
<evidence type="ECO:0000256" key="9">
    <source>
        <dbReference type="ARBA" id="ARBA00049340"/>
    </source>
</evidence>
<proteinExistence type="predicted"/>
<feature type="binding site" description="type 1 copper site" evidence="10">
    <location>
        <position position="137"/>
    </location>
    <ligand>
        <name>Cu cation</name>
        <dbReference type="ChEBI" id="CHEBI:23378"/>
        <label>1</label>
    </ligand>
</feature>
<evidence type="ECO:0000256" key="3">
    <source>
        <dbReference type="ARBA" id="ARBA00011882"/>
    </source>
</evidence>
<evidence type="ECO:0000313" key="13">
    <source>
        <dbReference type="Proteomes" id="UP001596447"/>
    </source>
</evidence>
<dbReference type="SUPFAM" id="SSF49503">
    <property type="entry name" value="Cupredoxins"/>
    <property type="match status" value="2"/>
</dbReference>
<dbReference type="PROSITE" id="PS51257">
    <property type="entry name" value="PROKAR_LIPOPROTEIN"/>
    <property type="match status" value="1"/>
</dbReference>
<feature type="binding site" description="type 1 copper site" evidence="10">
    <location>
        <position position="142"/>
    </location>
    <ligand>
        <name>Cu cation</name>
        <dbReference type="ChEBI" id="CHEBI:23378"/>
        <label>1</label>
    </ligand>
</feature>
<evidence type="ECO:0000256" key="5">
    <source>
        <dbReference type="ARBA" id="ARBA00022723"/>
    </source>
</evidence>
<organism evidence="12 13">
    <name type="scientific">Halospeciosus flavus</name>
    <dbReference type="NCBI Taxonomy" id="3032283"/>
    <lineage>
        <taxon>Archaea</taxon>
        <taxon>Methanobacteriati</taxon>
        <taxon>Methanobacteriota</taxon>
        <taxon>Stenosarchaea group</taxon>
        <taxon>Halobacteria</taxon>
        <taxon>Halobacteriales</taxon>
        <taxon>Halobacteriaceae</taxon>
        <taxon>Halospeciosus</taxon>
    </lineage>
</organism>
<sequence>MTQTLTRRTMLQTIGVGSAAMLAGCTTTTMQGAVSASPADIAVGPSAKTATLDPAKAVTADRVAADPRDIPGPITRTEPTDVEVTLETTEVVAEIEPGVTVRYMTFDGQIPGPFIRTRVGDTVHLTIRNAPSSKMAHNVDFHAARGPGGGAEATTVAPGEEETLRFKVTYPGAFVYHCAVANVDYHISTGMFGIILVEPEEGLPEVDHEFYLGQHELYTTGATGQEGHHEFDFDAMAAEDPTYVLINGEKYAIGPQGYDEMVVDTDDTVRIYYAVGGPNVESNFHPIGSVWDTVYRDGALASDPDYYVQTVPIAPGSSAVVTATFPVPGEYKLVDHALSRVARKGCLAVLRSEGPENPELFDAS</sequence>
<evidence type="ECO:0000256" key="10">
    <source>
        <dbReference type="PIRSR" id="PIRSR601287-1"/>
    </source>
</evidence>
<dbReference type="Proteomes" id="UP001596447">
    <property type="component" value="Unassembled WGS sequence"/>
</dbReference>
<keyword evidence="8 10" id="KW-0186">Copper</keyword>
<gene>
    <name evidence="12" type="primary">nirK</name>
    <name evidence="12" type="ORF">ACFQJ9_07225</name>
</gene>
<dbReference type="InterPro" id="IPR045087">
    <property type="entry name" value="Cu-oxidase_fam"/>
</dbReference>
<evidence type="ECO:0000256" key="7">
    <source>
        <dbReference type="ARBA" id="ARBA00023002"/>
    </source>
</evidence>
<dbReference type="AlphaFoldDB" id="A0ABD5Z1Z8"/>
<feature type="domain" description="Plastocyanin-like" evidence="11">
    <location>
        <begin position="92"/>
        <end position="201"/>
    </location>
</feature>
<keyword evidence="7 12" id="KW-0560">Oxidoreductase</keyword>
<comment type="cofactor">
    <cofactor evidence="10">
        <name>Cu(2+)</name>
        <dbReference type="ChEBI" id="CHEBI:29036"/>
    </cofactor>
</comment>
<keyword evidence="6" id="KW-0677">Repeat</keyword>
<dbReference type="GO" id="GO:0046872">
    <property type="term" value="F:metal ion binding"/>
    <property type="evidence" value="ECO:0007669"/>
    <property type="project" value="UniProtKB-KW"/>
</dbReference>
<keyword evidence="5 10" id="KW-0479">Metal-binding</keyword>
<feature type="binding site" description="type 1 copper site" evidence="10">
    <location>
        <position position="177"/>
    </location>
    <ligand>
        <name>Cu cation</name>
        <dbReference type="ChEBI" id="CHEBI:23378"/>
        <label>1</label>
    </ligand>
</feature>
<dbReference type="PANTHER" id="PTHR11709">
    <property type="entry name" value="MULTI-COPPER OXIDASE"/>
    <property type="match status" value="1"/>
</dbReference>
<evidence type="ECO:0000256" key="1">
    <source>
        <dbReference type="ARBA" id="ARBA00001960"/>
    </source>
</evidence>
<comment type="cofactor">
    <cofactor evidence="1 10">
        <name>Cu(+)</name>
        <dbReference type="ChEBI" id="CHEBI:49552"/>
    </cofactor>
</comment>
<accession>A0ABD5Z1Z8</accession>